<evidence type="ECO:0000256" key="1">
    <source>
        <dbReference type="ARBA" id="ARBA00009861"/>
    </source>
</evidence>
<dbReference type="InterPro" id="IPR023213">
    <property type="entry name" value="CAT-like_dom_sf"/>
</dbReference>
<keyword evidence="3" id="KW-0012">Acyltransferase</keyword>
<evidence type="ECO:0000256" key="3">
    <source>
        <dbReference type="ARBA" id="ARBA00023315"/>
    </source>
</evidence>
<dbReference type="AlphaFoldDB" id="A0A2P2L5G4"/>
<dbReference type="PANTHER" id="PTHR31623">
    <property type="entry name" value="F21J9.9"/>
    <property type="match status" value="1"/>
</dbReference>
<dbReference type="EMBL" id="GGEC01032701">
    <property type="protein sequence ID" value="MBX13185.1"/>
    <property type="molecule type" value="Transcribed_RNA"/>
</dbReference>
<dbReference type="Pfam" id="PF02458">
    <property type="entry name" value="Transferase"/>
    <property type="match status" value="1"/>
</dbReference>
<reference evidence="4" key="1">
    <citation type="submission" date="2018-02" db="EMBL/GenBank/DDBJ databases">
        <title>Rhizophora mucronata_Transcriptome.</title>
        <authorList>
            <person name="Meera S.P."/>
            <person name="Sreeshan A."/>
            <person name="Augustine A."/>
        </authorList>
    </citation>
    <scope>NUCLEOTIDE SEQUENCE</scope>
    <source>
        <tissue evidence="4">Leaf</tissue>
    </source>
</reference>
<keyword evidence="2" id="KW-0808">Transferase</keyword>
<proteinExistence type="inferred from homology"/>
<sequence length="231" mass="25705">MEVEMLSQLCIKPSTPTPDHLKTYKISLIDQIIPSYYVPMILVYPMNQETEHLPSGSFKSERSLRLKQSLSEALTIFYPLAGKVKDDLTIDCDDEGACYVEARSVGGSLSQHLSQPDPKFNRKLLPPELNCWRPSPGSHVVLVQETTFACGGIAIGVLITHMVGDGMAFGSFLNYWAAQAHTPGELDIAQLRPIFESPSLFPQNDAYPKEATLRSGRDHRVPISQLLYPMQ</sequence>
<dbReference type="GO" id="GO:0016746">
    <property type="term" value="F:acyltransferase activity"/>
    <property type="evidence" value="ECO:0007669"/>
    <property type="project" value="UniProtKB-KW"/>
</dbReference>
<accession>A0A2P2L5G4</accession>
<comment type="similarity">
    <text evidence="1">Belongs to the plant acyltransferase family.</text>
</comment>
<dbReference type="Gene3D" id="3.30.559.10">
    <property type="entry name" value="Chloramphenicol acetyltransferase-like domain"/>
    <property type="match status" value="1"/>
</dbReference>
<dbReference type="PANTHER" id="PTHR31623:SF33">
    <property type="entry name" value="STEMMADENINE O-ACETYLTRANSFERASE-LIKE"/>
    <property type="match status" value="1"/>
</dbReference>
<name>A0A2P2L5G4_RHIMU</name>
<organism evidence="4">
    <name type="scientific">Rhizophora mucronata</name>
    <name type="common">Asiatic mangrove</name>
    <dbReference type="NCBI Taxonomy" id="61149"/>
    <lineage>
        <taxon>Eukaryota</taxon>
        <taxon>Viridiplantae</taxon>
        <taxon>Streptophyta</taxon>
        <taxon>Embryophyta</taxon>
        <taxon>Tracheophyta</taxon>
        <taxon>Spermatophyta</taxon>
        <taxon>Magnoliopsida</taxon>
        <taxon>eudicotyledons</taxon>
        <taxon>Gunneridae</taxon>
        <taxon>Pentapetalae</taxon>
        <taxon>rosids</taxon>
        <taxon>fabids</taxon>
        <taxon>Malpighiales</taxon>
        <taxon>Rhizophoraceae</taxon>
        <taxon>Rhizophora</taxon>
    </lineage>
</organism>
<evidence type="ECO:0000313" key="4">
    <source>
        <dbReference type="EMBL" id="MBX13185.1"/>
    </source>
</evidence>
<protein>
    <submittedName>
        <fullName evidence="4">Uncharacterized protein MANES_05G134700</fullName>
    </submittedName>
</protein>
<evidence type="ECO:0000256" key="2">
    <source>
        <dbReference type="ARBA" id="ARBA00022679"/>
    </source>
</evidence>